<dbReference type="Pfam" id="PF06445">
    <property type="entry name" value="GyrI-like"/>
    <property type="match status" value="1"/>
</dbReference>
<dbReference type="InterPro" id="IPR050908">
    <property type="entry name" value="SmbC-like"/>
</dbReference>
<feature type="domain" description="AraC effector-binding" evidence="1">
    <location>
        <begin position="1"/>
        <end position="150"/>
    </location>
</feature>
<dbReference type="OrthoDB" id="104532at2157"/>
<dbReference type="InterPro" id="IPR011256">
    <property type="entry name" value="Reg_factor_effector_dom_sf"/>
</dbReference>
<evidence type="ECO:0000313" key="2">
    <source>
        <dbReference type="EMBL" id="PAV04535.1"/>
    </source>
</evidence>
<evidence type="ECO:0000259" key="1">
    <source>
        <dbReference type="SMART" id="SM00871"/>
    </source>
</evidence>
<keyword evidence="3" id="KW-1185">Reference proteome</keyword>
<dbReference type="RefSeq" id="WP_069582823.1">
    <property type="nucleotide sequence ID" value="NZ_LMVM01000023.1"/>
</dbReference>
<dbReference type="InterPro" id="IPR010499">
    <property type="entry name" value="AraC_E-bd"/>
</dbReference>
<evidence type="ECO:0000313" key="3">
    <source>
        <dbReference type="Proteomes" id="UP000217784"/>
    </source>
</evidence>
<dbReference type="EMBL" id="LMVM01000023">
    <property type="protein sequence ID" value="PAV04535.1"/>
    <property type="molecule type" value="Genomic_DNA"/>
</dbReference>
<dbReference type="InterPro" id="IPR029442">
    <property type="entry name" value="GyrI-like"/>
</dbReference>
<name>A0A2A2H5B8_METBR</name>
<dbReference type="PANTHER" id="PTHR40055:SF1">
    <property type="entry name" value="TRANSCRIPTIONAL REGULATOR YGIV-RELATED"/>
    <property type="match status" value="1"/>
</dbReference>
<proteinExistence type="predicted"/>
<sequence>MEVEEKRIKDTQVAFMRYKGGYEKIPELIAETVQWVTDKGLNMTGMIYGAYFNSPEDVPPEQLRYEIGASFEGNAEDEGKVMVKIIPEHSVIATLHKGPYTEVGPVIRGLAGYADKNGYDIIGPVTEVYLNDPNETEPGELLTEVQFPVIKIG</sequence>
<gene>
    <name evidence="2" type="ORF">ASJ80_06825</name>
</gene>
<dbReference type="SMART" id="SM00871">
    <property type="entry name" value="AraC_E_bind"/>
    <property type="match status" value="1"/>
</dbReference>
<accession>A0A2A2H5B8</accession>
<dbReference type="PANTHER" id="PTHR40055">
    <property type="entry name" value="TRANSCRIPTIONAL REGULATOR YGIV-RELATED"/>
    <property type="match status" value="1"/>
</dbReference>
<protein>
    <submittedName>
        <fullName evidence="2">Transcriptional regulator</fullName>
    </submittedName>
</protein>
<dbReference type="AlphaFoldDB" id="A0A2A2H5B8"/>
<dbReference type="Proteomes" id="UP000217784">
    <property type="component" value="Unassembled WGS sequence"/>
</dbReference>
<dbReference type="SUPFAM" id="SSF55136">
    <property type="entry name" value="Probable bacterial effector-binding domain"/>
    <property type="match status" value="1"/>
</dbReference>
<organism evidence="2 3">
    <name type="scientific">Methanobacterium bryantii</name>
    <dbReference type="NCBI Taxonomy" id="2161"/>
    <lineage>
        <taxon>Archaea</taxon>
        <taxon>Methanobacteriati</taxon>
        <taxon>Methanobacteriota</taxon>
        <taxon>Methanomada group</taxon>
        <taxon>Methanobacteria</taxon>
        <taxon>Methanobacteriales</taxon>
        <taxon>Methanobacteriaceae</taxon>
        <taxon>Methanobacterium</taxon>
    </lineage>
</organism>
<reference evidence="2 3" key="1">
    <citation type="journal article" date="2017" name="BMC Genomics">
        <title>Genomic analysis of methanogenic archaea reveals a shift towards energy conservation.</title>
        <authorList>
            <person name="Gilmore S.P."/>
            <person name="Henske J.K."/>
            <person name="Sexton J.A."/>
            <person name="Solomon K.V."/>
            <person name="Seppala S."/>
            <person name="Yoo J.I."/>
            <person name="Huyett L.M."/>
            <person name="Pressman A."/>
            <person name="Cogan J.Z."/>
            <person name="Kivenson V."/>
            <person name="Peng X."/>
            <person name="Tan Y."/>
            <person name="Valentine D.L."/>
            <person name="O'Malley M.A."/>
        </authorList>
    </citation>
    <scope>NUCLEOTIDE SEQUENCE [LARGE SCALE GENOMIC DNA]</scope>
    <source>
        <strain evidence="2 3">M.o.H.</strain>
    </source>
</reference>
<comment type="caution">
    <text evidence="2">The sequence shown here is derived from an EMBL/GenBank/DDBJ whole genome shotgun (WGS) entry which is preliminary data.</text>
</comment>
<dbReference type="Gene3D" id="3.20.80.10">
    <property type="entry name" value="Regulatory factor, effector binding domain"/>
    <property type="match status" value="1"/>
</dbReference>